<accession>A0A6A6E4G2</accession>
<gene>
    <name evidence="3" type="ORF">K469DRAFT_726176</name>
</gene>
<proteinExistence type="predicted"/>
<dbReference type="SMART" id="SM00513">
    <property type="entry name" value="SAP"/>
    <property type="match status" value="1"/>
</dbReference>
<keyword evidence="4" id="KW-1185">Reference proteome</keyword>
<dbReference type="InterPro" id="IPR050863">
    <property type="entry name" value="CenT-Element_Derived"/>
</dbReference>
<dbReference type="Pfam" id="PF02037">
    <property type="entry name" value="SAP"/>
    <property type="match status" value="1"/>
</dbReference>
<dbReference type="PANTHER" id="PTHR19303">
    <property type="entry name" value="TRANSPOSON"/>
    <property type="match status" value="1"/>
</dbReference>
<organism evidence="3 4">
    <name type="scientific">Zopfia rhizophila CBS 207.26</name>
    <dbReference type="NCBI Taxonomy" id="1314779"/>
    <lineage>
        <taxon>Eukaryota</taxon>
        <taxon>Fungi</taxon>
        <taxon>Dikarya</taxon>
        <taxon>Ascomycota</taxon>
        <taxon>Pezizomycotina</taxon>
        <taxon>Dothideomycetes</taxon>
        <taxon>Dothideomycetes incertae sedis</taxon>
        <taxon>Zopfiaceae</taxon>
        <taxon>Zopfia</taxon>
    </lineage>
</organism>
<protein>
    <recommendedName>
        <fullName evidence="2">SAP domain-containing protein</fullName>
    </recommendedName>
</protein>
<dbReference type="Pfam" id="PF03184">
    <property type="entry name" value="DDE_1"/>
    <property type="match status" value="1"/>
</dbReference>
<feature type="region of interest" description="Disordered" evidence="1">
    <location>
        <begin position="1"/>
        <end position="39"/>
    </location>
</feature>
<dbReference type="InterPro" id="IPR003034">
    <property type="entry name" value="SAP_dom"/>
</dbReference>
<dbReference type="GO" id="GO:0005634">
    <property type="term" value="C:nucleus"/>
    <property type="evidence" value="ECO:0007669"/>
    <property type="project" value="TreeGrafter"/>
</dbReference>
<dbReference type="Gene3D" id="1.10.720.30">
    <property type="entry name" value="SAP domain"/>
    <property type="match status" value="1"/>
</dbReference>
<sequence length="564" mass="65387">MPLQEISGNIQHAQPPKKRPGPKPTPLDARPYKQHKPISRIERSYSRERKIEVLLFLIHHRVKDDQRRRARAGCANVELSDGTVYRPPTTAEASAYWKIPDRTIRAWWQQRDKIVESKARSRALARQGWTCQWPDMEKELFDTFYTRRSAGQLVQRSWFRRTSRELFQRHYPDCRQLFRYGITWRRVTKQASKLPEEYIKVVNSFLRFIRRNSQPHGPISLRQILQPNRFDLSAILNLDETPIPFEYLDGHTYNICGARTVTGKSDRSGWNKRQATLILYIFADGIQRIQLKLIFHSTAGSTGQIYKQEGHRYSKEVTVAYNETAYNNEELFNKWIAKELYPLLVTELDNLLIMDVASFHKTPAILQKLRNIHVTTALIPSGCTSLLQPLDTAVNKPFKGWLHEATEEYLDGLSEGDVTKWTVSDRRVMTTHVVAAAARKLTTQKADLIRKAFIECGISIHADGSQDHLIRIKDISSSDIDFTGWEAQEDPVIKQEDEDFKELLTTGDMLDEFSLQEEEYLPRNNYRILPIKQLKDLCKQRGPAVSGGKKVLVERLEEEVIKCK</sequence>
<evidence type="ECO:0000259" key="2">
    <source>
        <dbReference type="PROSITE" id="PS50800"/>
    </source>
</evidence>
<dbReference type="InterPro" id="IPR036361">
    <property type="entry name" value="SAP_dom_sf"/>
</dbReference>
<feature type="compositionally biased region" description="Polar residues" evidence="1">
    <location>
        <begin position="1"/>
        <end position="12"/>
    </location>
</feature>
<evidence type="ECO:0000313" key="3">
    <source>
        <dbReference type="EMBL" id="KAF2186694.1"/>
    </source>
</evidence>
<dbReference type="OrthoDB" id="5422788at2759"/>
<dbReference type="SUPFAM" id="SSF68906">
    <property type="entry name" value="SAP domain"/>
    <property type="match status" value="1"/>
</dbReference>
<evidence type="ECO:0000313" key="4">
    <source>
        <dbReference type="Proteomes" id="UP000800200"/>
    </source>
</evidence>
<dbReference type="GO" id="GO:0003677">
    <property type="term" value="F:DNA binding"/>
    <property type="evidence" value="ECO:0007669"/>
    <property type="project" value="TreeGrafter"/>
</dbReference>
<dbReference type="PROSITE" id="PS50800">
    <property type="entry name" value="SAP"/>
    <property type="match status" value="1"/>
</dbReference>
<feature type="domain" description="SAP" evidence="2">
    <location>
        <begin position="526"/>
        <end position="560"/>
    </location>
</feature>
<dbReference type="EMBL" id="ML994629">
    <property type="protein sequence ID" value="KAF2186694.1"/>
    <property type="molecule type" value="Genomic_DNA"/>
</dbReference>
<dbReference type="Proteomes" id="UP000800200">
    <property type="component" value="Unassembled WGS sequence"/>
</dbReference>
<dbReference type="InterPro" id="IPR004875">
    <property type="entry name" value="DDE_SF_endonuclease_dom"/>
</dbReference>
<reference evidence="3" key="1">
    <citation type="journal article" date="2020" name="Stud. Mycol.">
        <title>101 Dothideomycetes genomes: a test case for predicting lifestyles and emergence of pathogens.</title>
        <authorList>
            <person name="Haridas S."/>
            <person name="Albert R."/>
            <person name="Binder M."/>
            <person name="Bloem J."/>
            <person name="Labutti K."/>
            <person name="Salamov A."/>
            <person name="Andreopoulos B."/>
            <person name="Baker S."/>
            <person name="Barry K."/>
            <person name="Bills G."/>
            <person name="Bluhm B."/>
            <person name="Cannon C."/>
            <person name="Castanera R."/>
            <person name="Culley D."/>
            <person name="Daum C."/>
            <person name="Ezra D."/>
            <person name="Gonzalez J."/>
            <person name="Henrissat B."/>
            <person name="Kuo A."/>
            <person name="Liang C."/>
            <person name="Lipzen A."/>
            <person name="Lutzoni F."/>
            <person name="Magnuson J."/>
            <person name="Mondo S."/>
            <person name="Nolan M."/>
            <person name="Ohm R."/>
            <person name="Pangilinan J."/>
            <person name="Park H.-J."/>
            <person name="Ramirez L."/>
            <person name="Alfaro M."/>
            <person name="Sun H."/>
            <person name="Tritt A."/>
            <person name="Yoshinaga Y."/>
            <person name="Zwiers L.-H."/>
            <person name="Turgeon B."/>
            <person name="Goodwin S."/>
            <person name="Spatafora J."/>
            <person name="Crous P."/>
            <person name="Grigoriev I."/>
        </authorList>
    </citation>
    <scope>NUCLEOTIDE SEQUENCE</scope>
    <source>
        <strain evidence="3">CBS 207.26</strain>
    </source>
</reference>
<dbReference type="AlphaFoldDB" id="A0A6A6E4G2"/>
<evidence type="ECO:0000256" key="1">
    <source>
        <dbReference type="SAM" id="MobiDB-lite"/>
    </source>
</evidence>
<name>A0A6A6E4G2_9PEZI</name>